<organism evidence="4">
    <name type="scientific">Drosophila rhopaloa</name>
    <name type="common">Fruit fly</name>
    <dbReference type="NCBI Taxonomy" id="1041015"/>
    <lineage>
        <taxon>Eukaryota</taxon>
        <taxon>Metazoa</taxon>
        <taxon>Ecdysozoa</taxon>
        <taxon>Arthropoda</taxon>
        <taxon>Hexapoda</taxon>
        <taxon>Insecta</taxon>
        <taxon>Pterygota</taxon>
        <taxon>Neoptera</taxon>
        <taxon>Endopterygota</taxon>
        <taxon>Diptera</taxon>
        <taxon>Brachycera</taxon>
        <taxon>Muscomorpha</taxon>
        <taxon>Ephydroidea</taxon>
        <taxon>Drosophilidae</taxon>
        <taxon>Drosophila</taxon>
        <taxon>Sophophora</taxon>
    </lineage>
</organism>
<dbReference type="GO" id="GO:0003712">
    <property type="term" value="F:transcription coregulator activity"/>
    <property type="evidence" value="ECO:0007669"/>
    <property type="project" value="TreeGrafter"/>
</dbReference>
<evidence type="ECO:0000256" key="1">
    <source>
        <dbReference type="ARBA" id="ARBA00004123"/>
    </source>
</evidence>
<proteinExistence type="inferred from homology"/>
<dbReference type="PANTHER" id="PTHR13293:SF6">
    <property type="entry name" value="AKIRIN-RELATED"/>
    <property type="match status" value="1"/>
</dbReference>
<accession>A0A6P4EIA5</accession>
<dbReference type="GO" id="GO:0000785">
    <property type="term" value="C:chromatin"/>
    <property type="evidence" value="ECO:0007669"/>
    <property type="project" value="TreeGrafter"/>
</dbReference>
<dbReference type="PANTHER" id="PTHR13293">
    <property type="entry name" value="AKIRIN-RELATED"/>
    <property type="match status" value="1"/>
</dbReference>
<dbReference type="GO" id="GO:0005634">
    <property type="term" value="C:nucleus"/>
    <property type="evidence" value="ECO:0007669"/>
    <property type="project" value="UniProtKB-SubCell"/>
</dbReference>
<dbReference type="GeneID" id="108040214"/>
<dbReference type="RefSeq" id="XP_016973046.1">
    <property type="nucleotide sequence ID" value="XM_017117557.1"/>
</dbReference>
<sequence length="150" mass="17513">MNCISLKRPLIIDENLTDSSPAKRRRKHCQKRKVLNSPSKITKEKDQEIPREFLKGLPILLDTDSSDSEVDSRISEINAPKLVAQDNKNLFTFKQLQTICCGMMKQSEDRLKEEYELELTQKMAEQYDIFIKFTHDQMQREIGQNSSYLS</sequence>
<dbReference type="OrthoDB" id="10039914at2759"/>
<keyword evidence="3" id="KW-0539">Nucleus</keyword>
<dbReference type="GO" id="GO:0045944">
    <property type="term" value="P:positive regulation of transcription by RNA polymerase II"/>
    <property type="evidence" value="ECO:0007669"/>
    <property type="project" value="TreeGrafter"/>
</dbReference>
<dbReference type="GO" id="GO:0045089">
    <property type="term" value="P:positive regulation of innate immune response"/>
    <property type="evidence" value="ECO:0007669"/>
    <property type="project" value="TreeGrafter"/>
</dbReference>
<dbReference type="InterPro" id="IPR024132">
    <property type="entry name" value="Akirin"/>
</dbReference>
<name>A0A6P4EIA5_DRORH</name>
<dbReference type="AlphaFoldDB" id="A0A6P4EIA5"/>
<reference evidence="4" key="1">
    <citation type="submission" date="2025-08" db="UniProtKB">
        <authorList>
            <consortium name="RefSeq"/>
        </authorList>
    </citation>
    <scope>IDENTIFICATION</scope>
</reference>
<comment type="similarity">
    <text evidence="2">Belongs to the akirin family.</text>
</comment>
<evidence type="ECO:0000256" key="3">
    <source>
        <dbReference type="ARBA" id="ARBA00023242"/>
    </source>
</evidence>
<gene>
    <name evidence="4" type="primary">LOC108040214</name>
</gene>
<evidence type="ECO:0000313" key="4">
    <source>
        <dbReference type="RefSeq" id="XP_016973046.1"/>
    </source>
</evidence>
<evidence type="ECO:0000256" key="2">
    <source>
        <dbReference type="ARBA" id="ARBA00005625"/>
    </source>
</evidence>
<protein>
    <submittedName>
        <fullName evidence="4">Akirin-like</fullName>
    </submittedName>
</protein>
<dbReference type="RefSeq" id="XP_016973046.2">
    <property type="nucleotide sequence ID" value="XM_017117557.2"/>
</dbReference>
<comment type="subcellular location">
    <subcellularLocation>
        <location evidence="1">Nucleus</location>
    </subcellularLocation>
</comment>